<proteinExistence type="predicted"/>
<reference evidence="1" key="1">
    <citation type="submission" date="2025-08" db="UniProtKB">
        <authorList>
            <consortium name="Ensembl"/>
        </authorList>
    </citation>
    <scope>IDENTIFICATION</scope>
</reference>
<dbReference type="Ensembl" id="ENSTMTT00000018269.1">
    <property type="protein sequence ID" value="ENSTMTP00000017642.1"/>
    <property type="gene ID" value="ENSTMTG00000012975.1"/>
</dbReference>
<protein>
    <submittedName>
        <fullName evidence="1">Uncharacterized protein</fullName>
    </submittedName>
</protein>
<organism evidence="1 2">
    <name type="scientific">Terrapene triunguis</name>
    <name type="common">Three-toed box turtle</name>
    <dbReference type="NCBI Taxonomy" id="2587831"/>
    <lineage>
        <taxon>Eukaryota</taxon>
        <taxon>Metazoa</taxon>
        <taxon>Chordata</taxon>
        <taxon>Craniata</taxon>
        <taxon>Vertebrata</taxon>
        <taxon>Euteleostomi</taxon>
        <taxon>Archelosauria</taxon>
        <taxon>Testudinata</taxon>
        <taxon>Testudines</taxon>
        <taxon>Cryptodira</taxon>
        <taxon>Durocryptodira</taxon>
        <taxon>Testudinoidea</taxon>
        <taxon>Emydidae</taxon>
        <taxon>Terrapene</taxon>
    </lineage>
</organism>
<evidence type="ECO:0000313" key="2">
    <source>
        <dbReference type="Proteomes" id="UP000472274"/>
    </source>
</evidence>
<evidence type="ECO:0000313" key="1">
    <source>
        <dbReference type="Ensembl" id="ENSTMTP00000017642.1"/>
    </source>
</evidence>
<dbReference type="Proteomes" id="UP000472274">
    <property type="component" value="Unplaced"/>
</dbReference>
<dbReference type="InParanoid" id="A0A674JCM4"/>
<keyword evidence="2" id="KW-1185">Reference proteome</keyword>
<sequence length="83" mass="9080">CGNQHLFFCLMFYIGKGKSRTVSSSVPFMKICYPSPTSCMLDESCDITCLSLCSVLYTRSPGYSPKAAVPVSYGSALIPLFYV</sequence>
<reference evidence="1" key="2">
    <citation type="submission" date="2025-09" db="UniProtKB">
        <authorList>
            <consortium name="Ensembl"/>
        </authorList>
    </citation>
    <scope>IDENTIFICATION</scope>
</reference>
<name>A0A674JCM4_9SAUR</name>
<dbReference type="AlphaFoldDB" id="A0A674JCM4"/>
<accession>A0A674JCM4</accession>